<keyword evidence="2" id="KW-1185">Reference proteome</keyword>
<accession>A0R7L7</accession>
<dbReference type="Proteomes" id="UP000006732">
    <property type="component" value="Plasmid pPRO1"/>
</dbReference>
<dbReference type="eggNOG" id="COG5628">
    <property type="taxonomic scope" value="Bacteria"/>
</dbReference>
<keyword evidence="1" id="KW-0614">Plasmid</keyword>
<organism evidence="1 2">
    <name type="scientific">Pelobacter propionicus (strain DSM 2379 / NBRC 103807 / OttBd1)</name>
    <dbReference type="NCBI Taxonomy" id="338966"/>
    <lineage>
        <taxon>Bacteria</taxon>
        <taxon>Pseudomonadati</taxon>
        <taxon>Thermodesulfobacteriota</taxon>
        <taxon>Desulfuromonadia</taxon>
        <taxon>Desulfuromonadales</taxon>
        <taxon>Desulfuromonadaceae</taxon>
        <taxon>Pelobacter</taxon>
    </lineage>
</organism>
<dbReference type="EMBL" id="CP000483">
    <property type="protein sequence ID" value="ABL01227.1"/>
    <property type="molecule type" value="Genomic_DNA"/>
</dbReference>
<sequence length="113" mass="12488">MTLVSSTNQAVFDRLIQSYECEFSAITKKLPLSDGSFNLDIRLGGAVMGFLAYTGEVPCVFNVVKCTLMASKSASFSFRRQGLGYRLMESVCDRYCGKWEVKQIEGADSAQAF</sequence>
<dbReference type="HOGENOM" id="CLU_2131074_0_0_7"/>
<dbReference type="AlphaFoldDB" id="A0R7L7"/>
<evidence type="ECO:0000313" key="1">
    <source>
        <dbReference type="EMBL" id="ABL01227.1"/>
    </source>
</evidence>
<reference evidence="1 2" key="1">
    <citation type="submission" date="2006-10" db="EMBL/GenBank/DDBJ databases">
        <title>Complete sequence of plasmid pPRO1 of Pelobacter propionicus DSM 2379.</title>
        <authorList>
            <consortium name="US DOE Joint Genome Institute"/>
            <person name="Copeland A."/>
            <person name="Lucas S."/>
            <person name="Lapidus A."/>
            <person name="Barry K."/>
            <person name="Detter J.C."/>
            <person name="Glavina del Rio T."/>
            <person name="Hammon N."/>
            <person name="Israni S."/>
            <person name="Dalin E."/>
            <person name="Tice H."/>
            <person name="Pitluck S."/>
            <person name="Saunders E."/>
            <person name="Brettin T."/>
            <person name="Bruce D."/>
            <person name="Han C."/>
            <person name="Tapia R."/>
            <person name="Schmutz J."/>
            <person name="Larimer F."/>
            <person name="Land M."/>
            <person name="Hauser L."/>
            <person name="Kyrpides N."/>
            <person name="Kim E."/>
            <person name="Lovley D."/>
            <person name="Richardson P."/>
        </authorList>
    </citation>
    <scope>NUCLEOTIDE SEQUENCE [LARGE SCALE GENOMIC DNA]</scope>
    <source>
        <strain evidence="2">DSM 2379 / NBRC 103807 / OttBd1</strain>
        <plasmid evidence="2">Plasmid pPRO1</plasmid>
    </source>
</reference>
<gene>
    <name evidence="1" type="ordered locus">Ppro_3635</name>
</gene>
<name>A0R7L7_PELPD</name>
<evidence type="ECO:0000313" key="2">
    <source>
        <dbReference type="Proteomes" id="UP000006732"/>
    </source>
</evidence>
<evidence type="ECO:0008006" key="3">
    <source>
        <dbReference type="Google" id="ProtNLM"/>
    </source>
</evidence>
<protein>
    <recommendedName>
        <fullName evidence="3">N-acetyltransferase domain-containing protein</fullName>
    </recommendedName>
</protein>
<proteinExistence type="predicted"/>
<dbReference type="KEGG" id="ppd:Ppro_3635"/>
<geneLocation type="plasmid" evidence="1 2">
    <name>pPRO1</name>
</geneLocation>